<dbReference type="SUPFAM" id="SSF53187">
    <property type="entry name" value="Zn-dependent exopeptidases"/>
    <property type="match status" value="1"/>
</dbReference>
<keyword evidence="1" id="KW-0732">Signal</keyword>
<reference evidence="3 4" key="1">
    <citation type="submission" date="2020-08" db="EMBL/GenBank/DDBJ databases">
        <title>Description of novel Flavobacterium F-392 isolate.</title>
        <authorList>
            <person name="Saticioglu I.B."/>
            <person name="Duman M."/>
            <person name="Altun S."/>
        </authorList>
    </citation>
    <scope>NUCLEOTIDE SEQUENCE [LARGE SCALE GENOMIC DNA]</scope>
    <source>
        <strain evidence="3 4">F-392</strain>
    </source>
</reference>
<dbReference type="GO" id="GO:0008270">
    <property type="term" value="F:zinc ion binding"/>
    <property type="evidence" value="ECO:0007669"/>
    <property type="project" value="InterPro"/>
</dbReference>
<dbReference type="RefSeq" id="WP_187016762.1">
    <property type="nucleotide sequence ID" value="NZ_JACRUK010000002.1"/>
</dbReference>
<dbReference type="Proteomes" id="UP000641454">
    <property type="component" value="Unassembled WGS sequence"/>
</dbReference>
<evidence type="ECO:0000313" key="4">
    <source>
        <dbReference type="Proteomes" id="UP000641454"/>
    </source>
</evidence>
<keyword evidence="4" id="KW-1185">Reference proteome</keyword>
<dbReference type="InterPro" id="IPR000834">
    <property type="entry name" value="Peptidase_M14"/>
</dbReference>
<sequence>MRFSNLLLLLLTTTVFAQKDLSYPTVFEQGNGNQSATYQETIAYYELLAQNFPTIQIKKMGLTDSGQPLHIVIFNAEKKFSFETIQQNKAVLLINNGIHAGEPDGIDATIQLYRDLALGKISSPKNTVVVTIPVYNIGGALNRNATSRANQDGPELYGFRGNARNYDLNRDFIKADTRNTASFAGIFQLTNPDVFIDNHVSNGADYQYKLTYIMTQQNKIGSIIGNYLDQEMMPALVASLQKKSLETTPYVNAFSETPDQGFAQFFDSPRYSTGYTSLFNTIGFVVETHMLKKYSERVKATYEFMRSTIDYTDANFKQIKQKRVANQSLYLPGANYTIKWALDTTKITPFTFLGFEAGHKKSEATTADRLYYDRTKPFKKEIPYLKEYQPTKQIKIPKAYIIPQGFWNITALLKNNGIEYQELKKDSTITVESYRIADYKTATSAYEGHYLHRDTQLTTQKREVKFSKGDYVVPTQQEGVKYIIETLEPEGIDSFFNWNFFDTMLQQKEGFSDYVFEDTAALLLKENPKLNEAMRQKMIQDTTFAKNPEAQLDWIYKNSVYYEKAHLQYPIYRVLAP</sequence>
<evidence type="ECO:0000313" key="3">
    <source>
        <dbReference type="EMBL" id="MBC5843061.1"/>
    </source>
</evidence>
<dbReference type="CDD" id="cd06241">
    <property type="entry name" value="M14-like"/>
    <property type="match status" value="1"/>
</dbReference>
<evidence type="ECO:0000259" key="2">
    <source>
        <dbReference type="Pfam" id="PF00246"/>
    </source>
</evidence>
<gene>
    <name evidence="3" type="ORF">H8R25_01220</name>
</gene>
<organism evidence="3 4">
    <name type="scientific">Flavobacterium muglaense</name>
    <dbReference type="NCBI Taxonomy" id="2764716"/>
    <lineage>
        <taxon>Bacteria</taxon>
        <taxon>Pseudomonadati</taxon>
        <taxon>Bacteroidota</taxon>
        <taxon>Flavobacteriia</taxon>
        <taxon>Flavobacteriales</taxon>
        <taxon>Flavobacteriaceae</taxon>
        <taxon>Flavobacterium</taxon>
    </lineage>
</organism>
<protein>
    <submittedName>
        <fullName evidence="3">M14 family metallopeptidase</fullName>
    </submittedName>
</protein>
<name>A0A923MWY7_9FLAO</name>
<feature type="domain" description="Peptidase M14" evidence="2">
    <location>
        <begin position="43"/>
        <end position="175"/>
    </location>
</feature>
<evidence type="ECO:0000256" key="1">
    <source>
        <dbReference type="SAM" id="SignalP"/>
    </source>
</evidence>
<dbReference type="GO" id="GO:0004181">
    <property type="term" value="F:metallocarboxypeptidase activity"/>
    <property type="evidence" value="ECO:0007669"/>
    <property type="project" value="InterPro"/>
</dbReference>
<proteinExistence type="predicted"/>
<dbReference type="AlphaFoldDB" id="A0A923MWY7"/>
<accession>A0A923MWY7</accession>
<comment type="caution">
    <text evidence="3">The sequence shown here is derived from an EMBL/GenBank/DDBJ whole genome shotgun (WGS) entry which is preliminary data.</text>
</comment>
<dbReference type="GO" id="GO:0006508">
    <property type="term" value="P:proteolysis"/>
    <property type="evidence" value="ECO:0007669"/>
    <property type="project" value="InterPro"/>
</dbReference>
<feature type="chain" id="PRO_5037295419" evidence="1">
    <location>
        <begin position="18"/>
        <end position="577"/>
    </location>
</feature>
<dbReference type="EMBL" id="JACRUL010000002">
    <property type="protein sequence ID" value="MBC5843061.1"/>
    <property type="molecule type" value="Genomic_DNA"/>
</dbReference>
<dbReference type="Pfam" id="PF00246">
    <property type="entry name" value="Peptidase_M14"/>
    <property type="match status" value="1"/>
</dbReference>
<feature type="signal peptide" evidence="1">
    <location>
        <begin position="1"/>
        <end position="17"/>
    </location>
</feature>
<dbReference type="Gene3D" id="3.40.630.10">
    <property type="entry name" value="Zn peptidases"/>
    <property type="match status" value="1"/>
</dbReference>